<keyword evidence="2" id="KW-1185">Reference proteome</keyword>
<protein>
    <submittedName>
        <fullName evidence="3 4">Uncharacterized protein LOC106069128 isoform X1</fullName>
    </submittedName>
</protein>
<evidence type="ECO:0000313" key="4">
    <source>
        <dbReference type="RefSeq" id="XP_055875353.1"/>
    </source>
</evidence>
<keyword evidence="1" id="KW-1133">Transmembrane helix</keyword>
<reference evidence="3 4" key="1">
    <citation type="submission" date="2025-04" db="UniProtKB">
        <authorList>
            <consortium name="RefSeq"/>
        </authorList>
    </citation>
    <scope>IDENTIFICATION</scope>
</reference>
<keyword evidence="1" id="KW-0812">Transmembrane</keyword>
<feature type="transmembrane region" description="Helical" evidence="1">
    <location>
        <begin position="65"/>
        <end position="87"/>
    </location>
</feature>
<dbReference type="RefSeq" id="XP_055875354.1">
    <property type="nucleotide sequence ID" value="XM_056019379.1"/>
</dbReference>
<accession>A0A9W2ZKB2</accession>
<feature type="transmembrane region" description="Helical" evidence="1">
    <location>
        <begin position="33"/>
        <end position="58"/>
    </location>
</feature>
<evidence type="ECO:0000313" key="10">
    <source>
        <dbReference type="RefSeq" id="XP_055875359.1"/>
    </source>
</evidence>
<dbReference type="RefSeq" id="XP_055875356.1">
    <property type="nucleotide sequence ID" value="XM_056019381.1"/>
</dbReference>
<evidence type="ECO:0000313" key="3">
    <source>
        <dbReference type="RefSeq" id="XP_055875352.1"/>
    </source>
</evidence>
<dbReference type="RefSeq" id="XP_055875352.1">
    <property type="nucleotide sequence ID" value="XM_056019377.1"/>
</dbReference>
<sequence>MSKQPLLVRLLYFIGSFGYLLTVRLTVELLKSGAFLAIILGSCLTLGLVFFALVACLYVYSDYSLLITAVGSLLALPLLVLVLNLVHYVVKDVLGLTDMCLGEVMRLLLLRPMKYKMIQRPLTNKNENSRWLLVDSEGLHLL</sequence>
<dbReference type="RefSeq" id="XP_055875357.1">
    <property type="nucleotide sequence ID" value="XM_056019382.1"/>
</dbReference>
<dbReference type="AlphaFoldDB" id="A0A9W2ZKB2"/>
<dbReference type="GeneID" id="106069128"/>
<evidence type="ECO:0000313" key="6">
    <source>
        <dbReference type="RefSeq" id="XP_055875355.1"/>
    </source>
</evidence>
<organism evidence="2 3">
    <name type="scientific">Biomphalaria glabrata</name>
    <name type="common">Bloodfluke planorb</name>
    <name type="synonym">Freshwater snail</name>
    <dbReference type="NCBI Taxonomy" id="6526"/>
    <lineage>
        <taxon>Eukaryota</taxon>
        <taxon>Metazoa</taxon>
        <taxon>Spiralia</taxon>
        <taxon>Lophotrochozoa</taxon>
        <taxon>Mollusca</taxon>
        <taxon>Gastropoda</taxon>
        <taxon>Heterobranchia</taxon>
        <taxon>Euthyneura</taxon>
        <taxon>Panpulmonata</taxon>
        <taxon>Hygrophila</taxon>
        <taxon>Lymnaeoidea</taxon>
        <taxon>Planorbidae</taxon>
        <taxon>Biomphalaria</taxon>
    </lineage>
</organism>
<name>A0A9W2ZKB2_BIOGL</name>
<feature type="transmembrane region" description="Helical" evidence="1">
    <location>
        <begin position="7"/>
        <end position="27"/>
    </location>
</feature>
<gene>
    <name evidence="3 4 5 6 7 8 9 10" type="primary">LOC106069128</name>
</gene>
<dbReference type="Proteomes" id="UP001165740">
    <property type="component" value="Chromosome 2"/>
</dbReference>
<dbReference type="RefSeq" id="XP_055875358.1">
    <property type="nucleotide sequence ID" value="XM_056019383.1"/>
</dbReference>
<evidence type="ECO:0000313" key="7">
    <source>
        <dbReference type="RefSeq" id="XP_055875356.1"/>
    </source>
</evidence>
<feature type="transmembrane region" description="Helical" evidence="1">
    <location>
        <begin position="93"/>
        <end position="110"/>
    </location>
</feature>
<evidence type="ECO:0000313" key="9">
    <source>
        <dbReference type="RefSeq" id="XP_055875358.1"/>
    </source>
</evidence>
<evidence type="ECO:0000313" key="2">
    <source>
        <dbReference type="Proteomes" id="UP001165740"/>
    </source>
</evidence>
<evidence type="ECO:0000256" key="1">
    <source>
        <dbReference type="SAM" id="Phobius"/>
    </source>
</evidence>
<evidence type="ECO:0000313" key="8">
    <source>
        <dbReference type="RefSeq" id="XP_055875357.1"/>
    </source>
</evidence>
<evidence type="ECO:0000313" key="5">
    <source>
        <dbReference type="RefSeq" id="XP_055875354.1"/>
    </source>
</evidence>
<dbReference type="RefSeq" id="XP_055875359.1">
    <property type="nucleotide sequence ID" value="XM_056019384.1"/>
</dbReference>
<dbReference type="RefSeq" id="XP_055875353.1">
    <property type="nucleotide sequence ID" value="XM_056019378.1"/>
</dbReference>
<keyword evidence="1" id="KW-0472">Membrane</keyword>
<proteinExistence type="predicted"/>
<dbReference type="RefSeq" id="XP_055875355.1">
    <property type="nucleotide sequence ID" value="XM_056019380.1"/>
</dbReference>